<dbReference type="EMBL" id="LKTM01000157">
    <property type="protein sequence ID" value="KQH78821.1"/>
    <property type="molecule type" value="Genomic_DNA"/>
</dbReference>
<evidence type="ECO:0000313" key="1">
    <source>
        <dbReference type="EMBL" id="KQH78821.1"/>
    </source>
</evidence>
<reference evidence="1 2" key="1">
    <citation type="submission" date="2015-10" db="EMBL/GenBank/DDBJ databases">
        <title>Mycobacterium gordonae draft genome assembly.</title>
        <authorList>
            <person name="Ustinova V."/>
            <person name="Smirnova T."/>
            <person name="Blagodatskikh K."/>
            <person name="Varlamov D."/>
            <person name="Larionova E."/>
            <person name="Chernousova L."/>
        </authorList>
    </citation>
    <scope>NUCLEOTIDE SEQUENCE [LARGE SCALE GENOMIC DNA]</scope>
    <source>
        <strain evidence="1 2">CTRI 14-8773</strain>
    </source>
</reference>
<sequence length="62" mass="6691">MTTGDQYEAALRSLPEAHSLAIRLQDAGVAAEVICGYLQIEIECLGTLLDLARRKLDSAMQG</sequence>
<gene>
    <name evidence="1" type="ORF">AO501_17455</name>
</gene>
<name>A0A0Q2QG82_MYCGO</name>
<organism evidence="1 2">
    <name type="scientific">Mycobacterium gordonae</name>
    <dbReference type="NCBI Taxonomy" id="1778"/>
    <lineage>
        <taxon>Bacteria</taxon>
        <taxon>Bacillati</taxon>
        <taxon>Actinomycetota</taxon>
        <taxon>Actinomycetes</taxon>
        <taxon>Mycobacteriales</taxon>
        <taxon>Mycobacteriaceae</taxon>
        <taxon>Mycobacterium</taxon>
    </lineage>
</organism>
<dbReference type="OrthoDB" id="4565362at2"/>
<protein>
    <submittedName>
        <fullName evidence="1">Uncharacterized protein</fullName>
    </submittedName>
</protein>
<dbReference type="AlphaFoldDB" id="A0A0Q2QG82"/>
<comment type="caution">
    <text evidence="1">The sequence shown here is derived from an EMBL/GenBank/DDBJ whole genome shotgun (WGS) entry which is preliminary data.</text>
</comment>
<dbReference type="RefSeq" id="WP_055578291.1">
    <property type="nucleotide sequence ID" value="NZ_LKTM01000157.1"/>
</dbReference>
<dbReference type="Proteomes" id="UP000051677">
    <property type="component" value="Unassembled WGS sequence"/>
</dbReference>
<accession>A0A0Q2QG82</accession>
<evidence type="ECO:0000313" key="2">
    <source>
        <dbReference type="Proteomes" id="UP000051677"/>
    </source>
</evidence>
<proteinExistence type="predicted"/>